<protein>
    <submittedName>
        <fullName evidence="3">Uncharacterized protein</fullName>
    </submittedName>
</protein>
<reference evidence="3" key="1">
    <citation type="journal article" date="2023" name="G3 (Bethesda)">
        <title>A reference genome for the long-term kleptoplast-retaining sea slug Elysia crispata morphotype clarki.</title>
        <authorList>
            <person name="Eastman K.E."/>
            <person name="Pendleton A.L."/>
            <person name="Shaikh M.A."/>
            <person name="Suttiyut T."/>
            <person name="Ogas R."/>
            <person name="Tomko P."/>
            <person name="Gavelis G."/>
            <person name="Widhalm J.R."/>
            <person name="Wisecaver J.H."/>
        </authorList>
    </citation>
    <scope>NUCLEOTIDE SEQUENCE</scope>
    <source>
        <strain evidence="3">ECLA1</strain>
    </source>
</reference>
<sequence>MVVYKECLGRTPFASLLAAFIVVIGTAVFCGTSYKALQLTVIGIFNNLFDYSLDWLQVLQVMFVVIGSVMGGYALILLIFGFLATGATRSNIYSGAKCIMGGRITAAFFMALSYIFTLGWLAIFALAMVPVIGYIATDSICDEEIYSKTAQELQDSKYTFKLDRFGIYTDNDKDLTDHTDLRALCNKVREAGPLFCIALGSCGLVVVGMIHFLITLAANYTRIKISRELTDYRDAVEMEELDLSQSSKKGPPPYRDGIPYRDGSIEL</sequence>
<feature type="transmembrane region" description="Helical" evidence="2">
    <location>
        <begin position="57"/>
        <end position="83"/>
    </location>
</feature>
<dbReference type="Proteomes" id="UP001283361">
    <property type="component" value="Unassembled WGS sequence"/>
</dbReference>
<keyword evidence="2" id="KW-1133">Transmembrane helix</keyword>
<dbReference type="InterPro" id="IPR001614">
    <property type="entry name" value="Myelin_PLP"/>
</dbReference>
<evidence type="ECO:0000313" key="4">
    <source>
        <dbReference type="Proteomes" id="UP001283361"/>
    </source>
</evidence>
<dbReference type="PANTHER" id="PTHR11683:SF12">
    <property type="entry name" value="M6, ISOFORM F"/>
    <property type="match status" value="1"/>
</dbReference>
<keyword evidence="2" id="KW-0472">Membrane</keyword>
<accession>A0AAE0ZN66</accession>
<name>A0AAE0ZN66_9GAST</name>
<gene>
    <name evidence="3" type="ORF">RRG08_046852</name>
</gene>
<proteinExistence type="predicted"/>
<dbReference type="AlphaFoldDB" id="A0AAE0ZN66"/>
<dbReference type="EMBL" id="JAWDGP010003645">
    <property type="protein sequence ID" value="KAK3772267.1"/>
    <property type="molecule type" value="Genomic_DNA"/>
</dbReference>
<feature type="transmembrane region" description="Helical" evidence="2">
    <location>
        <begin position="191"/>
        <end position="218"/>
    </location>
</feature>
<dbReference type="Pfam" id="PF01275">
    <property type="entry name" value="Myelin_PLP"/>
    <property type="match status" value="1"/>
</dbReference>
<dbReference type="GO" id="GO:0005886">
    <property type="term" value="C:plasma membrane"/>
    <property type="evidence" value="ECO:0007669"/>
    <property type="project" value="TreeGrafter"/>
</dbReference>
<keyword evidence="4" id="KW-1185">Reference proteome</keyword>
<organism evidence="3 4">
    <name type="scientific">Elysia crispata</name>
    <name type="common">lettuce slug</name>
    <dbReference type="NCBI Taxonomy" id="231223"/>
    <lineage>
        <taxon>Eukaryota</taxon>
        <taxon>Metazoa</taxon>
        <taxon>Spiralia</taxon>
        <taxon>Lophotrochozoa</taxon>
        <taxon>Mollusca</taxon>
        <taxon>Gastropoda</taxon>
        <taxon>Heterobranchia</taxon>
        <taxon>Euthyneura</taxon>
        <taxon>Panpulmonata</taxon>
        <taxon>Sacoglossa</taxon>
        <taxon>Placobranchoidea</taxon>
        <taxon>Plakobranchidae</taxon>
        <taxon>Elysia</taxon>
    </lineage>
</organism>
<comment type="caution">
    <text evidence="3">The sequence shown here is derived from an EMBL/GenBank/DDBJ whole genome shotgun (WGS) entry which is preliminary data.</text>
</comment>
<feature type="region of interest" description="Disordered" evidence="1">
    <location>
        <begin position="243"/>
        <end position="267"/>
    </location>
</feature>
<dbReference type="PRINTS" id="PR00214">
    <property type="entry name" value="MYELINPLP"/>
</dbReference>
<evidence type="ECO:0000256" key="2">
    <source>
        <dbReference type="SAM" id="Phobius"/>
    </source>
</evidence>
<feature type="transmembrane region" description="Helical" evidence="2">
    <location>
        <begin position="12"/>
        <end position="37"/>
    </location>
</feature>
<dbReference type="GO" id="GO:0031175">
    <property type="term" value="P:neuron projection development"/>
    <property type="evidence" value="ECO:0007669"/>
    <property type="project" value="TreeGrafter"/>
</dbReference>
<evidence type="ECO:0000256" key="1">
    <source>
        <dbReference type="SAM" id="MobiDB-lite"/>
    </source>
</evidence>
<dbReference type="PANTHER" id="PTHR11683">
    <property type="entry name" value="MYELIN PROTEOLIPID"/>
    <property type="match status" value="1"/>
</dbReference>
<feature type="transmembrane region" description="Helical" evidence="2">
    <location>
        <begin position="104"/>
        <end position="129"/>
    </location>
</feature>
<evidence type="ECO:0000313" key="3">
    <source>
        <dbReference type="EMBL" id="KAK3772267.1"/>
    </source>
</evidence>
<keyword evidence="2" id="KW-0812">Transmembrane</keyword>